<keyword evidence="1" id="KW-1133">Transmembrane helix</keyword>
<dbReference type="RefSeq" id="WP_346784906.1">
    <property type="nucleotide sequence ID" value="NZ_JBDLBR010000003.1"/>
</dbReference>
<feature type="transmembrane region" description="Helical" evidence="1">
    <location>
        <begin position="20"/>
        <end position="38"/>
    </location>
</feature>
<comment type="caution">
    <text evidence="2">The sequence shown here is derived from an EMBL/GenBank/DDBJ whole genome shotgun (WGS) entry which is preliminary data.</text>
</comment>
<keyword evidence="1" id="KW-0812">Transmembrane</keyword>
<dbReference type="Proteomes" id="UP001484535">
    <property type="component" value="Unassembled WGS sequence"/>
</dbReference>
<dbReference type="EMBL" id="JBDLBR010000003">
    <property type="protein sequence ID" value="MEN7537452.1"/>
    <property type="molecule type" value="Genomic_DNA"/>
</dbReference>
<accession>A0ABV0CXP8</accession>
<sequence>MATAKRRSSASRKQRRTPPAATIALVLVVAGAAAWWTWGEQAAGYAAAGTAYGAKGVCSCRYVGGRDLKSCEQDFVPGMDVVMVSEDEATRSVTASVPLIASHTAQYREGFGCVLERVGG</sequence>
<organism evidence="2 3">
    <name type="scientific">Aurantiacibacter flavus</name>
    <dbReference type="NCBI Taxonomy" id="3145232"/>
    <lineage>
        <taxon>Bacteria</taxon>
        <taxon>Pseudomonadati</taxon>
        <taxon>Pseudomonadota</taxon>
        <taxon>Alphaproteobacteria</taxon>
        <taxon>Sphingomonadales</taxon>
        <taxon>Erythrobacteraceae</taxon>
        <taxon>Aurantiacibacter</taxon>
    </lineage>
</organism>
<gene>
    <name evidence="2" type="ORF">ABDJ38_09730</name>
</gene>
<evidence type="ECO:0000256" key="1">
    <source>
        <dbReference type="SAM" id="Phobius"/>
    </source>
</evidence>
<proteinExistence type="predicted"/>
<keyword evidence="3" id="KW-1185">Reference proteome</keyword>
<evidence type="ECO:0000313" key="3">
    <source>
        <dbReference type="Proteomes" id="UP001484535"/>
    </source>
</evidence>
<evidence type="ECO:0000313" key="2">
    <source>
        <dbReference type="EMBL" id="MEN7537452.1"/>
    </source>
</evidence>
<protein>
    <submittedName>
        <fullName evidence="2">Uncharacterized protein</fullName>
    </submittedName>
</protein>
<keyword evidence="1" id="KW-0472">Membrane</keyword>
<reference evidence="2 3" key="1">
    <citation type="submission" date="2024-05" db="EMBL/GenBank/DDBJ databases">
        <authorList>
            <person name="Park S."/>
        </authorList>
    </citation>
    <scope>NUCLEOTIDE SEQUENCE [LARGE SCALE GENOMIC DNA]</scope>
    <source>
        <strain evidence="2 3">DGU5</strain>
    </source>
</reference>
<name>A0ABV0CXP8_9SPHN</name>